<accession>A0A7M7K1Z1</accession>
<dbReference type="Gene3D" id="3.40.50.300">
    <property type="entry name" value="P-loop containing nucleotide triphosphate hydrolases"/>
    <property type="match status" value="2"/>
</dbReference>
<dbReference type="Proteomes" id="UP000594260">
    <property type="component" value="Unplaced"/>
</dbReference>
<keyword evidence="9" id="KW-0694">RNA-binding</keyword>
<keyword evidence="14" id="KW-1185">Reference proteome</keyword>
<dbReference type="InterPro" id="IPR027417">
    <property type="entry name" value="P-loop_NTPase"/>
</dbReference>
<dbReference type="CDD" id="cd18038">
    <property type="entry name" value="DEXXQc_Helz-like"/>
    <property type="match status" value="1"/>
</dbReference>
<dbReference type="OrthoDB" id="6509655at2759"/>
<evidence type="ECO:0000256" key="7">
    <source>
        <dbReference type="ARBA" id="ARBA00022806"/>
    </source>
</evidence>
<evidence type="ECO:0000256" key="10">
    <source>
        <dbReference type="ARBA" id="ARBA00023158"/>
    </source>
</evidence>
<evidence type="ECO:0000256" key="8">
    <source>
        <dbReference type="ARBA" id="ARBA00022840"/>
    </source>
</evidence>
<dbReference type="GeneID" id="111250074"/>
<dbReference type="Pfam" id="PF13087">
    <property type="entry name" value="AAA_12"/>
    <property type="match status" value="1"/>
</dbReference>
<dbReference type="EC" id="3.6.4.13" evidence="3"/>
<keyword evidence="8" id="KW-0067">ATP-binding</keyword>
<comment type="similarity">
    <text evidence="2">Belongs to the DNA2/NAM7 helicase family. SDE3 subfamily.</text>
</comment>
<dbReference type="GO" id="GO:0016787">
    <property type="term" value="F:hydrolase activity"/>
    <property type="evidence" value="ECO:0007669"/>
    <property type="project" value="UniProtKB-KW"/>
</dbReference>
<keyword evidence="10" id="KW-0943">RNA-mediated gene silencing</keyword>
<dbReference type="InterPro" id="IPR041679">
    <property type="entry name" value="DNA2/NAM7-like_C"/>
</dbReference>
<dbReference type="InParanoid" id="A0A7M7K1Z1"/>
<dbReference type="KEGG" id="vde:111250074"/>
<sequence length="933" mass="107182">MSNTINNRNAKGSATNIFSGGQSLTNINHKDVRSGSNGVIAGGLNRYGNNQQPLSPSERYKAEIRAFLKPPQNQYFCTFCWQGFGSAEEKTAHKQCRSHNLQYLKINYAQRRDELGRDKYGVTISADPERFETKNTGRVSGHLVVHLVASVSYGVRILSCDPLIRLEGVEIWHPALDNDEGIRISPGQTVRIQVNFTTYIPIEISVPIGLKMCFDGQRFFFNIVREITFFSSCEDFSSKAMMGDHDYEAEFHIKGFKTPEKLYKSPVMKTKSIVELPLPIAEEYEIPKKWQLLQKYLNDFRRRGEPQVMDQFAMACFTEIKNLLKAPLNEESYITKLQVMLYLEEMAKKAQLMSQNLASIKIFRNTAKEYEVYLPGLSEKRPPIRVGFQVNVRELVDSTIVYQGAFTSIGDSTARFCINSKFDKVFRPSHKYSLEFQLCRHMFTIMHNSLTGVKDKVVAKSASCLFPKREFLKLNSPLMNDRAINEMTLYNKEIKENPEQFKAIKSIIKGEHRPAPFILFGPPGTGKTSTIVEAIMQIVMHQASTRILVCASSNSACDVICDKILKHINPGHIYRLYSASFEQNKISSDIQAKRCHNYVSGIAHFPAEETLQQYRVISATLATTWRFQRLPKRFFSHIFIDECGFAMEPEALIPIYTALGTWTDECQWKPACHLILAGDIQQLGPVLASSMTDKYLSISFMERLMNDPDYPYQKPYDENYIVKLRRNYRSHESILKIPNELFYDNELQECANKMTSHKFIHWEHLINKEVPLIFHNCVSEERRDRYSTSYFNLLEAETVLNYVNTVLTKKDVRESDIGVITPYAAQVKRIRHLLLLKKFENIKVGTVEEFQGQERLVIIVSAVRNCKDLLQQDLLRKLGFLKNPKRFNVALTRAKALFICIGNASILEHDVCWTKFIRYVESHKAWAGVPPQN</sequence>
<comment type="subcellular location">
    <subcellularLocation>
        <location evidence="1">Cytoplasm</location>
        <location evidence="1">Cytoplasmic ribonucleoprotein granule</location>
    </subcellularLocation>
</comment>
<dbReference type="OMA" id="NDWDQDQ"/>
<reference evidence="13" key="1">
    <citation type="submission" date="2021-01" db="UniProtKB">
        <authorList>
            <consortium name="EnsemblMetazoa"/>
        </authorList>
    </citation>
    <scope>IDENTIFICATION</scope>
</reference>
<dbReference type="GO" id="GO:0036464">
    <property type="term" value="C:cytoplasmic ribonucleoprotein granule"/>
    <property type="evidence" value="ECO:0007669"/>
    <property type="project" value="UniProtKB-SubCell"/>
</dbReference>
<dbReference type="GO" id="GO:0003723">
    <property type="term" value="F:RNA binding"/>
    <property type="evidence" value="ECO:0007669"/>
    <property type="project" value="UniProtKB-KW"/>
</dbReference>
<dbReference type="CDD" id="cd18808">
    <property type="entry name" value="SF1_C_Upf1"/>
    <property type="match status" value="1"/>
</dbReference>
<evidence type="ECO:0000259" key="12">
    <source>
        <dbReference type="PROSITE" id="PS00028"/>
    </source>
</evidence>
<dbReference type="GO" id="GO:0005524">
    <property type="term" value="F:ATP binding"/>
    <property type="evidence" value="ECO:0007669"/>
    <property type="project" value="UniProtKB-KW"/>
</dbReference>
<dbReference type="EnsemblMetazoa" id="XM_022804715">
    <property type="protein sequence ID" value="XP_022660450"/>
    <property type="gene ID" value="LOC111250074"/>
</dbReference>
<evidence type="ECO:0000256" key="5">
    <source>
        <dbReference type="ARBA" id="ARBA00022741"/>
    </source>
</evidence>
<dbReference type="InterPro" id="IPR026122">
    <property type="entry name" value="MOV-10/SDE3_DEXXQ/H-box"/>
</dbReference>
<feature type="domain" description="C2H2-type" evidence="12">
    <location>
        <begin position="77"/>
        <end position="99"/>
    </location>
</feature>
<keyword evidence="4" id="KW-0963">Cytoplasm</keyword>
<evidence type="ECO:0000256" key="1">
    <source>
        <dbReference type="ARBA" id="ARBA00004331"/>
    </source>
</evidence>
<dbReference type="RefSeq" id="XP_022660450.1">
    <property type="nucleotide sequence ID" value="XM_022804715.1"/>
</dbReference>
<dbReference type="InterPro" id="IPR013087">
    <property type="entry name" value="Znf_C2H2_type"/>
</dbReference>
<dbReference type="Pfam" id="PF13086">
    <property type="entry name" value="AAA_11"/>
    <property type="match status" value="2"/>
</dbReference>
<comment type="catalytic activity">
    <reaction evidence="11">
        <text>ATP + H2O = ADP + phosphate + H(+)</text>
        <dbReference type="Rhea" id="RHEA:13065"/>
        <dbReference type="ChEBI" id="CHEBI:15377"/>
        <dbReference type="ChEBI" id="CHEBI:15378"/>
        <dbReference type="ChEBI" id="CHEBI:30616"/>
        <dbReference type="ChEBI" id="CHEBI:43474"/>
        <dbReference type="ChEBI" id="CHEBI:456216"/>
        <dbReference type="EC" id="3.6.4.13"/>
    </reaction>
</comment>
<protein>
    <recommendedName>
        <fullName evidence="3">RNA helicase</fullName>
        <ecNumber evidence="3">3.6.4.13</ecNumber>
    </recommendedName>
</protein>
<dbReference type="EnsemblMetazoa" id="XM_022804716">
    <property type="protein sequence ID" value="XP_022660451"/>
    <property type="gene ID" value="LOC111250074"/>
</dbReference>
<dbReference type="RefSeq" id="XP_022660451.1">
    <property type="nucleotide sequence ID" value="XM_022804716.1"/>
</dbReference>
<name>A0A7M7K1Z1_VARDE</name>
<evidence type="ECO:0000256" key="9">
    <source>
        <dbReference type="ARBA" id="ARBA00022884"/>
    </source>
</evidence>
<evidence type="ECO:0000256" key="4">
    <source>
        <dbReference type="ARBA" id="ARBA00022490"/>
    </source>
</evidence>
<dbReference type="GO" id="GO:0031047">
    <property type="term" value="P:regulatory ncRNA-mediated gene silencing"/>
    <property type="evidence" value="ECO:0007669"/>
    <property type="project" value="UniProtKB-KW"/>
</dbReference>
<dbReference type="FunFam" id="3.40.50.300:FF:000608">
    <property type="entry name" value="Mov10 RISC complex RNA helicase"/>
    <property type="match status" value="1"/>
</dbReference>
<evidence type="ECO:0000313" key="13">
    <source>
        <dbReference type="EnsemblMetazoa" id="XP_022660451"/>
    </source>
</evidence>
<evidence type="ECO:0000256" key="6">
    <source>
        <dbReference type="ARBA" id="ARBA00022801"/>
    </source>
</evidence>
<dbReference type="PROSITE" id="PS00028">
    <property type="entry name" value="ZINC_FINGER_C2H2_1"/>
    <property type="match status" value="1"/>
</dbReference>
<evidence type="ECO:0000256" key="11">
    <source>
        <dbReference type="ARBA" id="ARBA00047984"/>
    </source>
</evidence>
<evidence type="ECO:0000313" key="14">
    <source>
        <dbReference type="Proteomes" id="UP000594260"/>
    </source>
</evidence>
<keyword evidence="5" id="KW-0547">Nucleotide-binding</keyword>
<dbReference type="PANTHER" id="PTHR45418">
    <property type="entry name" value="CANCER/TESTIS ANTIGEN 55"/>
    <property type="match status" value="1"/>
</dbReference>
<proteinExistence type="inferred from homology"/>
<keyword evidence="6" id="KW-0378">Hydrolase</keyword>
<dbReference type="AlphaFoldDB" id="A0A7M7K1Z1"/>
<evidence type="ECO:0000256" key="2">
    <source>
        <dbReference type="ARBA" id="ARBA00005601"/>
    </source>
</evidence>
<dbReference type="PANTHER" id="PTHR45418:SF1">
    <property type="entry name" value="CANCER_TESTIS ANTIGEN 55"/>
    <property type="match status" value="1"/>
</dbReference>
<dbReference type="InterPro" id="IPR041677">
    <property type="entry name" value="DNA2/NAM7_AAA_11"/>
</dbReference>
<organism evidence="13 14">
    <name type="scientific">Varroa destructor</name>
    <name type="common">Honeybee mite</name>
    <dbReference type="NCBI Taxonomy" id="109461"/>
    <lineage>
        <taxon>Eukaryota</taxon>
        <taxon>Metazoa</taxon>
        <taxon>Ecdysozoa</taxon>
        <taxon>Arthropoda</taxon>
        <taxon>Chelicerata</taxon>
        <taxon>Arachnida</taxon>
        <taxon>Acari</taxon>
        <taxon>Parasitiformes</taxon>
        <taxon>Mesostigmata</taxon>
        <taxon>Gamasina</taxon>
        <taxon>Dermanyssoidea</taxon>
        <taxon>Varroidae</taxon>
        <taxon>Varroa</taxon>
    </lineage>
</organism>
<dbReference type="SUPFAM" id="SSF52540">
    <property type="entry name" value="P-loop containing nucleoside triphosphate hydrolases"/>
    <property type="match status" value="1"/>
</dbReference>
<dbReference type="GO" id="GO:0032574">
    <property type="term" value="F:5'-3' RNA helicase activity"/>
    <property type="evidence" value="ECO:0007669"/>
    <property type="project" value="InterPro"/>
</dbReference>
<evidence type="ECO:0000256" key="3">
    <source>
        <dbReference type="ARBA" id="ARBA00012552"/>
    </source>
</evidence>
<dbReference type="InterPro" id="IPR047187">
    <property type="entry name" value="SF1_C_Upf1"/>
</dbReference>
<keyword evidence="7" id="KW-0347">Helicase</keyword>